<organism evidence="2">
    <name type="scientific">Aphanomyces invadans</name>
    <dbReference type="NCBI Taxonomy" id="157072"/>
    <lineage>
        <taxon>Eukaryota</taxon>
        <taxon>Sar</taxon>
        <taxon>Stramenopiles</taxon>
        <taxon>Oomycota</taxon>
        <taxon>Saprolegniomycetes</taxon>
        <taxon>Saprolegniales</taxon>
        <taxon>Verrucalvaceae</taxon>
        <taxon>Aphanomyces</taxon>
    </lineage>
</organism>
<name>A0A024TDX9_9STRA</name>
<feature type="region of interest" description="Disordered" evidence="1">
    <location>
        <begin position="1"/>
        <end position="29"/>
    </location>
</feature>
<gene>
    <name evidence="2" type="ORF">H310_13919</name>
</gene>
<dbReference type="GeneID" id="20090969"/>
<evidence type="ECO:0000256" key="1">
    <source>
        <dbReference type="SAM" id="MobiDB-lite"/>
    </source>
</evidence>
<dbReference type="OrthoDB" id="3176171at2759"/>
<sequence length="93" mass="10300">MQHNTRAFHEGKVLAATSPPIKSNQQAPSVVAPDETAYIPVALARSHLERVVQDMHALKAAHEVQLATVVERYNKIEASTKAHYEAFVGELKR</sequence>
<dbReference type="RefSeq" id="XP_008879805.1">
    <property type="nucleotide sequence ID" value="XM_008881583.1"/>
</dbReference>
<accession>A0A024TDX9</accession>
<protein>
    <submittedName>
        <fullName evidence="2">Uncharacterized protein</fullName>
    </submittedName>
</protein>
<dbReference type="VEuPathDB" id="FungiDB:H310_13919"/>
<proteinExistence type="predicted"/>
<dbReference type="eggNOG" id="ENOG502SDXM">
    <property type="taxonomic scope" value="Eukaryota"/>
</dbReference>
<dbReference type="AlphaFoldDB" id="A0A024TDX9"/>
<evidence type="ECO:0000313" key="2">
    <source>
        <dbReference type="EMBL" id="ETV91537.1"/>
    </source>
</evidence>
<reference evidence="2" key="1">
    <citation type="submission" date="2013-12" db="EMBL/GenBank/DDBJ databases">
        <title>The Genome Sequence of Aphanomyces invadans NJM9701.</title>
        <authorList>
            <consortium name="The Broad Institute Genomics Platform"/>
            <person name="Russ C."/>
            <person name="Tyler B."/>
            <person name="van West P."/>
            <person name="Dieguez-Uribeondo J."/>
            <person name="Young S.K."/>
            <person name="Zeng Q."/>
            <person name="Gargeya S."/>
            <person name="Fitzgerald M."/>
            <person name="Abouelleil A."/>
            <person name="Alvarado L."/>
            <person name="Chapman S.B."/>
            <person name="Gainer-Dewar J."/>
            <person name="Goldberg J."/>
            <person name="Griggs A."/>
            <person name="Gujja S."/>
            <person name="Hansen M."/>
            <person name="Howarth C."/>
            <person name="Imamovic A."/>
            <person name="Ireland A."/>
            <person name="Larimer J."/>
            <person name="McCowan C."/>
            <person name="Murphy C."/>
            <person name="Pearson M."/>
            <person name="Poon T.W."/>
            <person name="Priest M."/>
            <person name="Roberts A."/>
            <person name="Saif S."/>
            <person name="Shea T."/>
            <person name="Sykes S."/>
            <person name="Wortman J."/>
            <person name="Nusbaum C."/>
            <person name="Birren B."/>
        </authorList>
    </citation>
    <scope>NUCLEOTIDE SEQUENCE [LARGE SCALE GENOMIC DNA]</scope>
    <source>
        <strain evidence="2">NJM9701</strain>
    </source>
</reference>
<dbReference type="EMBL" id="KI914009">
    <property type="protein sequence ID" value="ETV91537.1"/>
    <property type="molecule type" value="Genomic_DNA"/>
</dbReference>